<dbReference type="EMBL" id="CP073041">
    <property type="protein sequence ID" value="UXE60413.1"/>
    <property type="molecule type" value="Genomic_DNA"/>
</dbReference>
<dbReference type="SUPFAM" id="SSF52980">
    <property type="entry name" value="Restriction endonuclease-like"/>
    <property type="match status" value="1"/>
</dbReference>
<evidence type="ECO:0000313" key="2">
    <source>
        <dbReference type="EMBL" id="UXE60413.1"/>
    </source>
</evidence>
<organism evidence="2">
    <name type="scientific">Woronichinia naegeliana WA131</name>
    <dbReference type="NCBI Taxonomy" id="2824559"/>
    <lineage>
        <taxon>Bacteria</taxon>
        <taxon>Bacillati</taxon>
        <taxon>Cyanobacteriota</taxon>
        <taxon>Cyanophyceae</taxon>
        <taxon>Synechococcales</taxon>
        <taxon>Coelosphaeriaceae</taxon>
        <taxon>Woronichinia</taxon>
    </lineage>
</organism>
<accession>A0A977KV00</accession>
<dbReference type="CDD" id="cd06260">
    <property type="entry name" value="DUF820-like"/>
    <property type="match status" value="1"/>
</dbReference>
<keyword evidence="2" id="KW-0540">Nuclease</keyword>
<sequence length="205" mass="23666">MVANFRESFLTVEEYLSWEEVQAIRHEYINGVVYAMAGGTLPHNDIAVNLTTALRGFLREKGCKVRMSDAKVQISEKGPFFYPDVVVSCNEQDRRSRQVICFPVLIVEVLSPSTAAFDRGDKFRYYRRLESLQEYVLIDSEKVSVDCYRRMNRGKWELTSYPEEGVSKENPDILELSSVDFRCPLSLIYEDVELLPLMPNEDTLN</sequence>
<dbReference type="GO" id="GO:0004519">
    <property type="term" value="F:endonuclease activity"/>
    <property type="evidence" value="ECO:0007669"/>
    <property type="project" value="UniProtKB-KW"/>
</dbReference>
<dbReference type="PANTHER" id="PTHR36558">
    <property type="entry name" value="GLR1098 PROTEIN"/>
    <property type="match status" value="1"/>
</dbReference>
<evidence type="ECO:0000259" key="1">
    <source>
        <dbReference type="Pfam" id="PF05685"/>
    </source>
</evidence>
<dbReference type="InterPro" id="IPR012296">
    <property type="entry name" value="Nuclease_put_TT1808"/>
</dbReference>
<dbReference type="InterPro" id="IPR008538">
    <property type="entry name" value="Uma2"/>
</dbReference>
<dbReference type="InterPro" id="IPR011335">
    <property type="entry name" value="Restrct_endonuc-II-like"/>
</dbReference>
<dbReference type="AlphaFoldDB" id="A0A977KV00"/>
<keyword evidence="2" id="KW-0378">Hydrolase</keyword>
<proteinExistence type="predicted"/>
<name>A0A977KV00_9CYAN</name>
<dbReference type="KEGG" id="wna:KA717_33490"/>
<dbReference type="Pfam" id="PF05685">
    <property type="entry name" value="Uma2"/>
    <property type="match status" value="1"/>
</dbReference>
<keyword evidence="2" id="KW-0255">Endonuclease</keyword>
<feature type="domain" description="Putative restriction endonuclease" evidence="1">
    <location>
        <begin position="12"/>
        <end position="175"/>
    </location>
</feature>
<dbReference type="Gene3D" id="3.90.1570.10">
    <property type="entry name" value="tt1808, chain A"/>
    <property type="match status" value="1"/>
</dbReference>
<dbReference type="Proteomes" id="UP001065613">
    <property type="component" value="Chromosome"/>
</dbReference>
<gene>
    <name evidence="2" type="ORF">KA717_33490</name>
</gene>
<protein>
    <submittedName>
        <fullName evidence="2">Uma2 family endonuclease</fullName>
    </submittedName>
</protein>
<reference evidence="2" key="1">
    <citation type="submission" date="2021-04" db="EMBL/GenBank/DDBJ databases">
        <title>Genome sequence of Woronichinia naegeliana from Washington state freshwater lake bloom.</title>
        <authorList>
            <person name="Dreher T.W."/>
        </authorList>
    </citation>
    <scope>NUCLEOTIDE SEQUENCE</scope>
    <source>
        <strain evidence="2">WA131</strain>
    </source>
</reference>
<dbReference type="PANTHER" id="PTHR36558:SF1">
    <property type="entry name" value="RESTRICTION ENDONUCLEASE DOMAIN-CONTAINING PROTEIN-RELATED"/>
    <property type="match status" value="1"/>
</dbReference>